<proteinExistence type="predicted"/>
<feature type="transmembrane region" description="Helical" evidence="1">
    <location>
        <begin position="99"/>
        <end position="119"/>
    </location>
</feature>
<feature type="transmembrane region" description="Helical" evidence="1">
    <location>
        <begin position="243"/>
        <end position="260"/>
    </location>
</feature>
<dbReference type="VEuPathDB" id="FungiDB:AeMF1_003298"/>
<comment type="caution">
    <text evidence="2">The sequence shown here is derived from an EMBL/GenBank/DDBJ whole genome shotgun (WGS) entry which is preliminary data.</text>
</comment>
<dbReference type="GO" id="GO:0015098">
    <property type="term" value="F:molybdate ion transmembrane transporter activity"/>
    <property type="evidence" value="ECO:0007669"/>
    <property type="project" value="InterPro"/>
</dbReference>
<dbReference type="PANTHER" id="PTHR31970">
    <property type="match status" value="1"/>
</dbReference>
<name>A0A6G0X2L4_9STRA</name>
<evidence type="ECO:0008006" key="4">
    <source>
        <dbReference type="Google" id="ProtNLM"/>
    </source>
</evidence>
<dbReference type="InterPro" id="IPR031563">
    <property type="entry name" value="MOT1/MOT2"/>
</dbReference>
<keyword evidence="1" id="KW-0472">Membrane</keyword>
<feature type="transmembrane region" description="Helical" evidence="1">
    <location>
        <begin position="215"/>
        <end position="237"/>
    </location>
</feature>
<dbReference type="PANTHER" id="PTHR31970:SF9">
    <property type="entry name" value="MOLYBDATE TRANSPORTER 2"/>
    <property type="match status" value="1"/>
</dbReference>
<sequence length="484" mass="52443">MSQAVPSEDVPFVKAAENLQEEEAPYVKAVDDLQDDQVPYESLTWPQKIFVVLRPHWWRDTKQYFTVQECSGAFGDLGTLLPLVTALAVTKQITIGPTFFFAGLFSLAMSTYFGIPVPLQPMKGICAGALANKSTPAEIAAAGFLIGVIFTFLAASNLITVVAKLIPFSLVRGVQLSIGLSLLQNGVKQAYVHTATITVNNLTHTTIVKRSADQLVWWGTDSIFVSVLFICLCLGFMHNKRVPAALLIFIYGCIIAAINYHNEKGRLKLPDLELGPDFASLPPWPTSADFKKGFVDMVLPQLPVSLLNGVLALERLASDYFPHKKSPATARRISASMAFDMVFPLLGMVPSGHGAGGLASQYAFGARSNLSLMFIGSSKIVVSLLLGSTLLQLIQDGIFPSCALGVMVMFAGLYLSMVGLDLETQHHKGDVVVLLITAAASLVTDTGRGFLVGIVTYLVLRYVVNDPATYRMIAHDQVDRSSMH</sequence>
<organism evidence="2 3">
    <name type="scientific">Aphanomyces euteiches</name>
    <dbReference type="NCBI Taxonomy" id="100861"/>
    <lineage>
        <taxon>Eukaryota</taxon>
        <taxon>Sar</taxon>
        <taxon>Stramenopiles</taxon>
        <taxon>Oomycota</taxon>
        <taxon>Saprolegniomycetes</taxon>
        <taxon>Saprolegniales</taxon>
        <taxon>Verrucalvaceae</taxon>
        <taxon>Aphanomyces</taxon>
    </lineage>
</organism>
<feature type="transmembrane region" description="Helical" evidence="1">
    <location>
        <begin position="432"/>
        <end position="460"/>
    </location>
</feature>
<evidence type="ECO:0000313" key="3">
    <source>
        <dbReference type="Proteomes" id="UP000481153"/>
    </source>
</evidence>
<keyword evidence="3" id="KW-1185">Reference proteome</keyword>
<evidence type="ECO:0000256" key="1">
    <source>
        <dbReference type="SAM" id="Phobius"/>
    </source>
</evidence>
<feature type="transmembrane region" description="Helical" evidence="1">
    <location>
        <begin position="370"/>
        <end position="391"/>
    </location>
</feature>
<feature type="transmembrane region" description="Helical" evidence="1">
    <location>
        <begin position="139"/>
        <end position="163"/>
    </location>
</feature>
<protein>
    <recommendedName>
        <fullName evidence="4">SLC26A/SulP transporter domain-containing protein</fullName>
    </recommendedName>
</protein>
<dbReference type="AlphaFoldDB" id="A0A6G0X2L4"/>
<dbReference type="Pfam" id="PF16983">
    <property type="entry name" value="MFS_MOT1"/>
    <property type="match status" value="2"/>
</dbReference>
<evidence type="ECO:0000313" key="2">
    <source>
        <dbReference type="EMBL" id="KAF0734152.1"/>
    </source>
</evidence>
<gene>
    <name evidence="2" type="ORF">Ae201684_009020</name>
</gene>
<dbReference type="EMBL" id="VJMJ01000117">
    <property type="protein sequence ID" value="KAF0734152.1"/>
    <property type="molecule type" value="Genomic_DNA"/>
</dbReference>
<dbReference type="Proteomes" id="UP000481153">
    <property type="component" value="Unassembled WGS sequence"/>
</dbReference>
<reference evidence="2 3" key="1">
    <citation type="submission" date="2019-07" db="EMBL/GenBank/DDBJ databases">
        <title>Genomics analysis of Aphanomyces spp. identifies a new class of oomycete effector associated with host adaptation.</title>
        <authorList>
            <person name="Gaulin E."/>
        </authorList>
    </citation>
    <scope>NUCLEOTIDE SEQUENCE [LARGE SCALE GENOMIC DNA]</scope>
    <source>
        <strain evidence="2 3">ATCC 201684</strain>
    </source>
</reference>
<keyword evidence="1" id="KW-0812">Transmembrane</keyword>
<accession>A0A6G0X2L4</accession>
<feature type="transmembrane region" description="Helical" evidence="1">
    <location>
        <begin position="397"/>
        <end position="420"/>
    </location>
</feature>
<keyword evidence="1" id="KW-1133">Transmembrane helix</keyword>